<name>W2TGE5_NECAM</name>
<reference evidence="2" key="1">
    <citation type="journal article" date="2014" name="Nat. Genet.">
        <title>Genome of the human hookworm Necator americanus.</title>
        <authorList>
            <person name="Tang Y.T."/>
            <person name="Gao X."/>
            <person name="Rosa B.A."/>
            <person name="Abubucker S."/>
            <person name="Hallsworth-Pepin K."/>
            <person name="Martin J."/>
            <person name="Tyagi R."/>
            <person name="Heizer E."/>
            <person name="Zhang X."/>
            <person name="Bhonagiri-Palsikar V."/>
            <person name="Minx P."/>
            <person name="Warren W.C."/>
            <person name="Wang Q."/>
            <person name="Zhan B."/>
            <person name="Hotez P.J."/>
            <person name="Sternberg P.W."/>
            <person name="Dougall A."/>
            <person name="Gaze S.T."/>
            <person name="Mulvenna J."/>
            <person name="Sotillo J."/>
            <person name="Ranganathan S."/>
            <person name="Rabelo E.M."/>
            <person name="Wilson R.K."/>
            <person name="Felgner P.L."/>
            <person name="Bethony J."/>
            <person name="Hawdon J.M."/>
            <person name="Gasser R.B."/>
            <person name="Loukas A."/>
            <person name="Mitreva M."/>
        </authorList>
    </citation>
    <scope>NUCLEOTIDE SEQUENCE [LARGE SCALE GENOMIC DNA]</scope>
</reference>
<protein>
    <submittedName>
        <fullName evidence="1">Uncharacterized protein</fullName>
    </submittedName>
</protein>
<organism evidence="1 2">
    <name type="scientific">Necator americanus</name>
    <name type="common">Human hookworm</name>
    <dbReference type="NCBI Taxonomy" id="51031"/>
    <lineage>
        <taxon>Eukaryota</taxon>
        <taxon>Metazoa</taxon>
        <taxon>Ecdysozoa</taxon>
        <taxon>Nematoda</taxon>
        <taxon>Chromadorea</taxon>
        <taxon>Rhabditida</taxon>
        <taxon>Rhabditina</taxon>
        <taxon>Rhabditomorpha</taxon>
        <taxon>Strongyloidea</taxon>
        <taxon>Ancylostomatidae</taxon>
        <taxon>Bunostominae</taxon>
        <taxon>Necator</taxon>
    </lineage>
</organism>
<proteinExistence type="predicted"/>
<dbReference type="OrthoDB" id="6500128at2759"/>
<dbReference type="Proteomes" id="UP000053676">
    <property type="component" value="Unassembled WGS sequence"/>
</dbReference>
<dbReference type="KEGG" id="nai:NECAME_08705"/>
<accession>W2TGE5</accession>
<dbReference type="STRING" id="51031.W2TGE5"/>
<dbReference type="AlphaFoldDB" id="W2TGE5"/>
<sequence length="126" mass="14167">MISLCGESVKPKSKYFYNRVLDACALYPDLQMLPLGDMTEIGEKILGTSHMSTVSGIVRRISSSTVKHYRRHRHSTARSTILSMQDVNSRQLTTAEHVETGGYHADCHCGLHDHLIFPVYCSEREG</sequence>
<keyword evidence="2" id="KW-1185">Reference proteome</keyword>
<dbReference type="EMBL" id="KI658834">
    <property type="protein sequence ID" value="ETN81120.1"/>
    <property type="molecule type" value="Genomic_DNA"/>
</dbReference>
<evidence type="ECO:0000313" key="1">
    <source>
        <dbReference type="EMBL" id="ETN81120.1"/>
    </source>
</evidence>
<gene>
    <name evidence="1" type="ORF">NECAME_08705</name>
</gene>
<evidence type="ECO:0000313" key="2">
    <source>
        <dbReference type="Proteomes" id="UP000053676"/>
    </source>
</evidence>